<evidence type="ECO:0000313" key="9">
    <source>
        <dbReference type="EMBL" id="CAI5757894.1"/>
    </source>
</evidence>
<accession>A0A9W4TVY6</accession>
<keyword evidence="10" id="KW-1185">Reference proteome</keyword>
<protein>
    <recommendedName>
        <fullName evidence="8">Thioredoxin domain-containing protein</fullName>
    </recommendedName>
</protein>
<evidence type="ECO:0000259" key="8">
    <source>
        <dbReference type="PROSITE" id="PS51352"/>
    </source>
</evidence>
<dbReference type="InterPro" id="IPR037944">
    <property type="entry name" value="PRX5-like"/>
</dbReference>
<dbReference type="PANTHER" id="PTHR10430">
    <property type="entry name" value="PEROXIREDOXIN"/>
    <property type="match status" value="1"/>
</dbReference>
<dbReference type="Pfam" id="PF08534">
    <property type="entry name" value="Redoxin"/>
    <property type="match status" value="1"/>
</dbReference>
<comment type="similarity">
    <text evidence="1 7">Belongs to the peroxiredoxin family. Prx5 subfamily.</text>
</comment>
<dbReference type="EMBL" id="CANTUO010000002">
    <property type="protein sequence ID" value="CAI5757894.1"/>
    <property type="molecule type" value="Genomic_DNA"/>
</dbReference>
<dbReference type="GO" id="GO:0008379">
    <property type="term" value="F:thioredoxin peroxidase activity"/>
    <property type="evidence" value="ECO:0007669"/>
    <property type="project" value="InterPro"/>
</dbReference>
<dbReference type="GO" id="GO:0042744">
    <property type="term" value="P:hydrogen peroxide catabolic process"/>
    <property type="evidence" value="ECO:0007669"/>
    <property type="project" value="TreeGrafter"/>
</dbReference>
<evidence type="ECO:0000256" key="3">
    <source>
        <dbReference type="ARBA" id="ARBA00022862"/>
    </source>
</evidence>
<reference evidence="9" key="1">
    <citation type="submission" date="2022-12" db="EMBL/GenBank/DDBJ databases">
        <authorList>
            <person name="Brejova B."/>
        </authorList>
    </citation>
    <scope>NUCLEOTIDE SEQUENCE</scope>
</reference>
<organism evidence="9 10">
    <name type="scientific">Candida verbasci</name>
    <dbReference type="NCBI Taxonomy" id="1227364"/>
    <lineage>
        <taxon>Eukaryota</taxon>
        <taxon>Fungi</taxon>
        <taxon>Dikarya</taxon>
        <taxon>Ascomycota</taxon>
        <taxon>Saccharomycotina</taxon>
        <taxon>Pichiomycetes</taxon>
        <taxon>Debaryomycetaceae</taxon>
        <taxon>Candida/Lodderomyces clade</taxon>
        <taxon>Candida</taxon>
    </lineage>
</organism>
<dbReference type="InterPro" id="IPR036249">
    <property type="entry name" value="Thioredoxin-like_sf"/>
</dbReference>
<evidence type="ECO:0000256" key="5">
    <source>
        <dbReference type="ARBA" id="ARBA00023284"/>
    </source>
</evidence>
<dbReference type="CDD" id="cd03013">
    <property type="entry name" value="PRX5_like"/>
    <property type="match status" value="1"/>
</dbReference>
<dbReference type="InterPro" id="IPR013766">
    <property type="entry name" value="Thioredoxin_domain"/>
</dbReference>
<evidence type="ECO:0000256" key="4">
    <source>
        <dbReference type="ARBA" id="ARBA00023002"/>
    </source>
</evidence>
<dbReference type="OrthoDB" id="1882547at2759"/>
<evidence type="ECO:0000256" key="7">
    <source>
        <dbReference type="RuleBase" id="RU366011"/>
    </source>
</evidence>
<comment type="function">
    <text evidence="7">Thiol-specific peroxidase that catalyzes the reduction of hydrogen peroxide and organic hydroperoxides to water and alcohols, respectively. Plays a role in cell protection against oxidative stress by detoxifying peroxides.</text>
</comment>
<dbReference type="Proteomes" id="UP001152885">
    <property type="component" value="Unassembled WGS sequence"/>
</dbReference>
<dbReference type="GO" id="GO:0005739">
    <property type="term" value="C:mitochondrion"/>
    <property type="evidence" value="ECO:0007669"/>
    <property type="project" value="TreeGrafter"/>
</dbReference>
<dbReference type="FunFam" id="3.40.30.10:FF:000159">
    <property type="entry name" value="Peroxiredoxin"/>
    <property type="match status" value="1"/>
</dbReference>
<dbReference type="Gene3D" id="3.40.30.10">
    <property type="entry name" value="Glutaredoxin"/>
    <property type="match status" value="1"/>
</dbReference>
<dbReference type="SUPFAM" id="SSF52833">
    <property type="entry name" value="Thioredoxin-like"/>
    <property type="match status" value="1"/>
</dbReference>
<dbReference type="GO" id="GO:0005777">
    <property type="term" value="C:peroxisome"/>
    <property type="evidence" value="ECO:0007669"/>
    <property type="project" value="TreeGrafter"/>
</dbReference>
<dbReference type="GO" id="GO:0034599">
    <property type="term" value="P:cellular response to oxidative stress"/>
    <property type="evidence" value="ECO:0007669"/>
    <property type="project" value="InterPro"/>
</dbReference>
<sequence>MLRFNTTRPLFSIGRRFYAAKGDSIPSTTLYDGSPGNDINLAEETAHGKSILIGIPGAFSPACSASHVPGYLKNLRAFNDKGFSKFFIISVNDPFVMKSFGNYLTQELFTNQVKFLADSRGEFSKELGVVFDATKVFGNERSKRYALVVEDGKIVDSFIEPDNTSVDVSDATKVLKSL</sequence>
<keyword evidence="2 7" id="KW-0575">Peroxidase</keyword>
<gene>
    <name evidence="9" type="ORF">CANVERA_P2406</name>
</gene>
<dbReference type="GO" id="GO:0005829">
    <property type="term" value="C:cytosol"/>
    <property type="evidence" value="ECO:0007669"/>
    <property type="project" value="TreeGrafter"/>
</dbReference>
<dbReference type="PANTHER" id="PTHR10430:SF39">
    <property type="entry name" value="PEROXISOMAL MEMBRANE ASSOCIATED PROTEIN 20"/>
    <property type="match status" value="1"/>
</dbReference>
<name>A0A9W4TVY6_9ASCO</name>
<comment type="caution">
    <text evidence="9">The sequence shown here is derived from an EMBL/GenBank/DDBJ whole genome shotgun (WGS) entry which is preliminary data.</text>
</comment>
<dbReference type="PROSITE" id="PS51352">
    <property type="entry name" value="THIOREDOXIN_2"/>
    <property type="match status" value="1"/>
</dbReference>
<dbReference type="GO" id="GO:0045454">
    <property type="term" value="P:cell redox homeostasis"/>
    <property type="evidence" value="ECO:0007669"/>
    <property type="project" value="TreeGrafter"/>
</dbReference>
<dbReference type="AlphaFoldDB" id="A0A9W4TVY6"/>
<dbReference type="InterPro" id="IPR013740">
    <property type="entry name" value="Redoxin"/>
</dbReference>
<proteinExistence type="inferred from homology"/>
<keyword evidence="5 7" id="KW-0676">Redox-active center</keyword>
<keyword evidence="3 7" id="KW-0049">Antioxidant</keyword>
<evidence type="ECO:0000256" key="2">
    <source>
        <dbReference type="ARBA" id="ARBA00022559"/>
    </source>
</evidence>
<evidence type="ECO:0000256" key="1">
    <source>
        <dbReference type="ARBA" id="ARBA00010505"/>
    </source>
</evidence>
<feature type="active site" description="Cysteine sulfenic acid (-SOH) intermediate" evidence="6">
    <location>
        <position position="63"/>
    </location>
</feature>
<feature type="domain" description="Thioredoxin" evidence="8">
    <location>
        <begin position="19"/>
        <end position="178"/>
    </location>
</feature>
<evidence type="ECO:0000313" key="10">
    <source>
        <dbReference type="Proteomes" id="UP001152885"/>
    </source>
</evidence>
<evidence type="ECO:0000256" key="6">
    <source>
        <dbReference type="PIRSR" id="PIRSR637944-1"/>
    </source>
</evidence>
<keyword evidence="4 7" id="KW-0560">Oxidoreductase</keyword>